<dbReference type="AlphaFoldDB" id="A0A932CQM1"/>
<comment type="caution">
    <text evidence="7">The sequence shown here is derived from an EMBL/GenBank/DDBJ whole genome shotgun (WGS) entry which is preliminary data.</text>
</comment>
<dbReference type="Pfam" id="PF03963">
    <property type="entry name" value="FlgD"/>
    <property type="match status" value="1"/>
</dbReference>
<keyword evidence="7" id="KW-0282">Flagellum</keyword>
<evidence type="ECO:0000256" key="4">
    <source>
        <dbReference type="ARBA" id="ARBA00024746"/>
    </source>
</evidence>
<dbReference type="EMBL" id="JACPRF010000378">
    <property type="protein sequence ID" value="MBI2877668.1"/>
    <property type="molecule type" value="Genomic_DNA"/>
</dbReference>
<evidence type="ECO:0000256" key="3">
    <source>
        <dbReference type="ARBA" id="ARBA00022795"/>
    </source>
</evidence>
<name>A0A932CQM1_UNCTE</name>
<protein>
    <recommendedName>
        <fullName evidence="2 5">Basal-body rod modification protein FlgD</fullName>
    </recommendedName>
</protein>
<dbReference type="Gene3D" id="2.30.30.910">
    <property type="match status" value="1"/>
</dbReference>
<organism evidence="7 8">
    <name type="scientific">Tectimicrobiota bacterium</name>
    <dbReference type="NCBI Taxonomy" id="2528274"/>
    <lineage>
        <taxon>Bacteria</taxon>
        <taxon>Pseudomonadati</taxon>
        <taxon>Nitrospinota/Tectimicrobiota group</taxon>
        <taxon>Candidatus Tectimicrobiota</taxon>
    </lineage>
</organism>
<evidence type="ECO:0000256" key="2">
    <source>
        <dbReference type="ARBA" id="ARBA00016013"/>
    </source>
</evidence>
<dbReference type="Gene3D" id="2.60.40.4070">
    <property type="match status" value="1"/>
</dbReference>
<keyword evidence="7" id="KW-0966">Cell projection</keyword>
<evidence type="ECO:0000256" key="1">
    <source>
        <dbReference type="ARBA" id="ARBA00010577"/>
    </source>
</evidence>
<dbReference type="GO" id="GO:0044781">
    <property type="term" value="P:bacterial-type flagellum organization"/>
    <property type="evidence" value="ECO:0007669"/>
    <property type="project" value="UniProtKB-UniRule"/>
</dbReference>
<keyword evidence="3 5" id="KW-1005">Bacterial flagellum biogenesis</keyword>
<dbReference type="InterPro" id="IPR005648">
    <property type="entry name" value="FlgD"/>
</dbReference>
<comment type="function">
    <text evidence="4 5">Required for flagellar hook formation. May act as a scaffolding protein.</text>
</comment>
<dbReference type="Pfam" id="PF13860">
    <property type="entry name" value="FlgD_ig"/>
    <property type="match status" value="1"/>
</dbReference>
<sequence>MEINAVGERFADTLKSAGVFGTQNLGKQDFLNLLITQLTNQDPLAPQDSVEFVSQLAQFSSLEQLTNLNGEVEELQSWQSIISDSLLVNYLGKEIYFRGDGFEVREGQAELPSYRLLQDADKVEIKVYRESGELVKTIQLGQQSAGDHEIPPLTDEEGKPLADGSYTFDVSAWDDQENPLLAVGLTRGEVTGLTRIQGVPYLLVGDRKLPLKDIIQVLNGSQA</sequence>
<comment type="similarity">
    <text evidence="1 5">Belongs to the FlgD family.</text>
</comment>
<reference evidence="7" key="1">
    <citation type="submission" date="2020-07" db="EMBL/GenBank/DDBJ databases">
        <title>Huge and variable diversity of episymbiotic CPR bacteria and DPANN archaea in groundwater ecosystems.</title>
        <authorList>
            <person name="He C.Y."/>
            <person name="Keren R."/>
            <person name="Whittaker M."/>
            <person name="Farag I.F."/>
            <person name="Doudna J."/>
            <person name="Cate J.H.D."/>
            <person name="Banfield J.F."/>
        </authorList>
    </citation>
    <scope>NUCLEOTIDE SEQUENCE</scope>
    <source>
        <strain evidence="7">NC_groundwater_672_Ag_B-0.1um_62_36</strain>
    </source>
</reference>
<evidence type="ECO:0000313" key="8">
    <source>
        <dbReference type="Proteomes" id="UP000769766"/>
    </source>
</evidence>
<accession>A0A932CQM1</accession>
<evidence type="ECO:0000313" key="7">
    <source>
        <dbReference type="EMBL" id="MBI2877668.1"/>
    </source>
</evidence>
<dbReference type="InterPro" id="IPR025965">
    <property type="entry name" value="FlgD/Vpr_Ig-like"/>
</dbReference>
<proteinExistence type="inferred from homology"/>
<keyword evidence="7" id="KW-0969">Cilium</keyword>
<feature type="domain" description="FlgD/Vpr Ig-like" evidence="6">
    <location>
        <begin position="114"/>
        <end position="175"/>
    </location>
</feature>
<gene>
    <name evidence="7" type="ORF">HYY20_12380</name>
</gene>
<evidence type="ECO:0000256" key="5">
    <source>
        <dbReference type="RuleBase" id="RU362076"/>
    </source>
</evidence>
<evidence type="ECO:0000259" key="6">
    <source>
        <dbReference type="Pfam" id="PF13860"/>
    </source>
</evidence>
<dbReference type="Proteomes" id="UP000769766">
    <property type="component" value="Unassembled WGS sequence"/>
</dbReference>